<gene>
    <name evidence="2" type="ORF">JAAARDRAFT_160758</name>
</gene>
<feature type="domain" description="Protein kinase" evidence="1">
    <location>
        <begin position="1"/>
        <end position="258"/>
    </location>
</feature>
<dbReference type="InterPro" id="IPR001245">
    <property type="entry name" value="Ser-Thr/Tyr_kinase_cat_dom"/>
</dbReference>
<organism evidence="2 3">
    <name type="scientific">Jaapia argillacea MUCL 33604</name>
    <dbReference type="NCBI Taxonomy" id="933084"/>
    <lineage>
        <taxon>Eukaryota</taxon>
        <taxon>Fungi</taxon>
        <taxon>Dikarya</taxon>
        <taxon>Basidiomycota</taxon>
        <taxon>Agaricomycotina</taxon>
        <taxon>Agaricomycetes</taxon>
        <taxon>Agaricomycetidae</taxon>
        <taxon>Jaapiales</taxon>
        <taxon>Jaapiaceae</taxon>
        <taxon>Jaapia</taxon>
    </lineage>
</organism>
<dbReference type="Pfam" id="PF07714">
    <property type="entry name" value="PK_Tyr_Ser-Thr"/>
    <property type="match status" value="1"/>
</dbReference>
<dbReference type="STRING" id="933084.A0A067PIE7"/>
<dbReference type="InParanoid" id="A0A067PIE7"/>
<dbReference type="InterPro" id="IPR011009">
    <property type="entry name" value="Kinase-like_dom_sf"/>
</dbReference>
<dbReference type="PROSITE" id="PS50011">
    <property type="entry name" value="PROTEIN_KINASE_DOM"/>
    <property type="match status" value="1"/>
</dbReference>
<dbReference type="InterPro" id="IPR051681">
    <property type="entry name" value="Ser/Thr_Kinases-Pseudokinases"/>
</dbReference>
<dbReference type="GO" id="GO:0004674">
    <property type="term" value="F:protein serine/threonine kinase activity"/>
    <property type="evidence" value="ECO:0007669"/>
    <property type="project" value="TreeGrafter"/>
</dbReference>
<sequence length="391" mass="42919">MSLSSEGILTDGGGGPIEIAVKKLLRVSRDIDFGKIRARIMREAFAWRRLSHPNILPFIDNNNFPHPTSALISPFMKNGTIVDYSKRFKLMPLSLMQDSARGLEYLHSMGIIHGNFSPSNILVDDAGHARIDMSIRAGQLYPDLPVRWMAPELHDPEAFNLTSYNLTMASDMYGFAMVSYELLSGNPPFSDITADFAIVKRVLAGERPPKSSIIPIGMNCEEVWRVVEECWRVVEKCWVQLPSDRLSAQETLQAFEGIAIATSGSKFGSVAPLPVADDPWSFEGGGIPGLVKAREDFRFHSLGDFDDEYQFGRAIIGNAVATCDHQPTTSCGDQALYGEGAALGSLSLTKKVLDVPATDYPYIRGSVGEISQSPGQIMFSDFSPAGYQDPE</sequence>
<evidence type="ECO:0000259" key="1">
    <source>
        <dbReference type="PROSITE" id="PS50011"/>
    </source>
</evidence>
<dbReference type="EMBL" id="KL197728">
    <property type="protein sequence ID" value="KDQ54688.1"/>
    <property type="molecule type" value="Genomic_DNA"/>
</dbReference>
<evidence type="ECO:0000313" key="3">
    <source>
        <dbReference type="Proteomes" id="UP000027265"/>
    </source>
</evidence>
<accession>A0A067PIE7</accession>
<dbReference type="PANTHER" id="PTHR44329">
    <property type="entry name" value="SERINE/THREONINE-PROTEIN KINASE TNNI3K-RELATED"/>
    <property type="match status" value="1"/>
</dbReference>
<dbReference type="OrthoDB" id="4062651at2759"/>
<dbReference type="PANTHER" id="PTHR44329:SF140">
    <property type="entry name" value="INACTIVE PROTEIN TYROSINE KINASE PTKL"/>
    <property type="match status" value="1"/>
</dbReference>
<dbReference type="HOGENOM" id="CLU_706078_0_0_1"/>
<dbReference type="GO" id="GO:0005524">
    <property type="term" value="F:ATP binding"/>
    <property type="evidence" value="ECO:0007669"/>
    <property type="project" value="InterPro"/>
</dbReference>
<evidence type="ECO:0000313" key="2">
    <source>
        <dbReference type="EMBL" id="KDQ54688.1"/>
    </source>
</evidence>
<dbReference type="Proteomes" id="UP000027265">
    <property type="component" value="Unassembled WGS sequence"/>
</dbReference>
<keyword evidence="3" id="KW-1185">Reference proteome</keyword>
<reference evidence="3" key="1">
    <citation type="journal article" date="2014" name="Proc. Natl. Acad. Sci. U.S.A.">
        <title>Extensive sampling of basidiomycete genomes demonstrates inadequacy of the white-rot/brown-rot paradigm for wood decay fungi.</title>
        <authorList>
            <person name="Riley R."/>
            <person name="Salamov A.A."/>
            <person name="Brown D.W."/>
            <person name="Nagy L.G."/>
            <person name="Floudas D."/>
            <person name="Held B.W."/>
            <person name="Levasseur A."/>
            <person name="Lombard V."/>
            <person name="Morin E."/>
            <person name="Otillar R."/>
            <person name="Lindquist E.A."/>
            <person name="Sun H."/>
            <person name="LaButti K.M."/>
            <person name="Schmutz J."/>
            <person name="Jabbour D."/>
            <person name="Luo H."/>
            <person name="Baker S.E."/>
            <person name="Pisabarro A.G."/>
            <person name="Walton J.D."/>
            <person name="Blanchette R.A."/>
            <person name="Henrissat B."/>
            <person name="Martin F."/>
            <person name="Cullen D."/>
            <person name="Hibbett D.S."/>
            <person name="Grigoriev I.V."/>
        </authorList>
    </citation>
    <scope>NUCLEOTIDE SEQUENCE [LARGE SCALE GENOMIC DNA]</scope>
    <source>
        <strain evidence="3">MUCL 33604</strain>
    </source>
</reference>
<name>A0A067PIE7_9AGAM</name>
<protein>
    <recommendedName>
        <fullName evidence="1">Protein kinase domain-containing protein</fullName>
    </recommendedName>
</protein>
<dbReference type="SUPFAM" id="SSF56112">
    <property type="entry name" value="Protein kinase-like (PK-like)"/>
    <property type="match status" value="1"/>
</dbReference>
<dbReference type="AlphaFoldDB" id="A0A067PIE7"/>
<proteinExistence type="predicted"/>
<dbReference type="Gene3D" id="1.10.510.10">
    <property type="entry name" value="Transferase(Phosphotransferase) domain 1"/>
    <property type="match status" value="1"/>
</dbReference>
<dbReference type="InterPro" id="IPR000719">
    <property type="entry name" value="Prot_kinase_dom"/>
</dbReference>